<dbReference type="InterPro" id="IPR000782">
    <property type="entry name" value="FAS1_domain"/>
</dbReference>
<name>A0AA40DI44_9PEZI</name>
<dbReference type="SUPFAM" id="SSF82153">
    <property type="entry name" value="FAS1 domain"/>
    <property type="match status" value="1"/>
</dbReference>
<accession>A0AA40DI44</accession>
<evidence type="ECO:0000256" key="1">
    <source>
        <dbReference type="SAM" id="MobiDB-lite"/>
    </source>
</evidence>
<dbReference type="EMBL" id="JAUKUA010000007">
    <property type="protein sequence ID" value="KAK0704389.1"/>
    <property type="molecule type" value="Genomic_DNA"/>
</dbReference>
<feature type="region of interest" description="Disordered" evidence="1">
    <location>
        <begin position="274"/>
        <end position="303"/>
    </location>
</feature>
<dbReference type="PROSITE" id="PS50213">
    <property type="entry name" value="FAS1"/>
    <property type="match status" value="1"/>
</dbReference>
<dbReference type="Pfam" id="PF02469">
    <property type="entry name" value="Fasciclin"/>
    <property type="match status" value="1"/>
</dbReference>
<dbReference type="AlphaFoldDB" id="A0AA40DI44"/>
<keyword evidence="4" id="KW-1185">Reference proteome</keyword>
<organism evidence="3 4">
    <name type="scientific">Lasiosphaeris hirsuta</name>
    <dbReference type="NCBI Taxonomy" id="260670"/>
    <lineage>
        <taxon>Eukaryota</taxon>
        <taxon>Fungi</taxon>
        <taxon>Dikarya</taxon>
        <taxon>Ascomycota</taxon>
        <taxon>Pezizomycotina</taxon>
        <taxon>Sordariomycetes</taxon>
        <taxon>Sordariomycetidae</taxon>
        <taxon>Sordariales</taxon>
        <taxon>Lasiosphaeriaceae</taxon>
        <taxon>Lasiosphaeris</taxon>
    </lineage>
</organism>
<gene>
    <name evidence="3" type="ORF">B0H67DRAFT_557212</name>
</gene>
<evidence type="ECO:0000313" key="4">
    <source>
        <dbReference type="Proteomes" id="UP001172102"/>
    </source>
</evidence>
<protein>
    <recommendedName>
        <fullName evidence="2">FAS1 domain-containing protein</fullName>
    </recommendedName>
</protein>
<evidence type="ECO:0000259" key="2">
    <source>
        <dbReference type="PROSITE" id="PS50213"/>
    </source>
</evidence>
<dbReference type="Proteomes" id="UP001172102">
    <property type="component" value="Unassembled WGS sequence"/>
</dbReference>
<comment type="caution">
    <text evidence="3">The sequence shown here is derived from an EMBL/GenBank/DDBJ whole genome shotgun (WGS) entry which is preliminary data.</text>
</comment>
<dbReference type="Gene3D" id="2.30.180.10">
    <property type="entry name" value="FAS1 domain"/>
    <property type="match status" value="1"/>
</dbReference>
<dbReference type="InterPro" id="IPR036378">
    <property type="entry name" value="FAS1_dom_sf"/>
</dbReference>
<proteinExistence type="predicted"/>
<reference evidence="3" key="1">
    <citation type="submission" date="2023-06" db="EMBL/GenBank/DDBJ databases">
        <title>Genome-scale phylogeny and comparative genomics of the fungal order Sordariales.</title>
        <authorList>
            <consortium name="Lawrence Berkeley National Laboratory"/>
            <person name="Hensen N."/>
            <person name="Bonometti L."/>
            <person name="Westerberg I."/>
            <person name="Brannstrom I.O."/>
            <person name="Guillou S."/>
            <person name="Cros-Aarteil S."/>
            <person name="Calhoun S."/>
            <person name="Haridas S."/>
            <person name="Kuo A."/>
            <person name="Mondo S."/>
            <person name="Pangilinan J."/>
            <person name="Riley R."/>
            <person name="Labutti K."/>
            <person name="Andreopoulos B."/>
            <person name="Lipzen A."/>
            <person name="Chen C."/>
            <person name="Yanf M."/>
            <person name="Daum C."/>
            <person name="Ng V."/>
            <person name="Clum A."/>
            <person name="Steindorff A."/>
            <person name="Ohm R."/>
            <person name="Martin F."/>
            <person name="Silar P."/>
            <person name="Natvig D."/>
            <person name="Lalanne C."/>
            <person name="Gautier V."/>
            <person name="Ament-Velasquez S.L."/>
            <person name="Kruys A."/>
            <person name="Hutchinson M.I."/>
            <person name="Powell A.J."/>
            <person name="Barry K."/>
            <person name="Miller A.N."/>
            <person name="Grigoriev I.V."/>
            <person name="Debuchy R."/>
            <person name="Gladieux P."/>
            <person name="Thoren M.H."/>
            <person name="Johannesson H."/>
        </authorList>
    </citation>
    <scope>NUCLEOTIDE SEQUENCE</scope>
    <source>
        <strain evidence="3">SMH4607-1</strain>
    </source>
</reference>
<feature type="domain" description="FAS1" evidence="2">
    <location>
        <begin position="167"/>
        <end position="282"/>
    </location>
</feature>
<evidence type="ECO:0000313" key="3">
    <source>
        <dbReference type="EMBL" id="KAK0704389.1"/>
    </source>
</evidence>
<sequence length="303" mass="32056">MHFAYIGLVSSLIFSKFQTDSGLFQALRDAGASKFAQAIQEDAGFLNLIAAGEVGTLYAPTDSPAAAKFLVREVPDDALITISGSDAILLEWQCGVLLLYRVWWAGAQANRPVQARYPIQNLSNLKTNKGTVIDTLANITKPNGEHPVQESGNSSGLIHIVDTYFTVPRALSTSAATLGLTTFNTLSSSLNLGNASSITTFIPSNEALAAANTSQPNVRSLVVHEFPQHFPVLEDGARLVTDSGSTLTVTRRGIDVFVNGAKITKPNVILENGVAPCSRRGPTPSGSSQSPLVTGPGVRLVSH</sequence>